<evidence type="ECO:0000259" key="6">
    <source>
        <dbReference type="Pfam" id="PF00155"/>
    </source>
</evidence>
<feature type="domain" description="Aminotransferase class I/classII large" evidence="6">
    <location>
        <begin position="29"/>
        <end position="220"/>
    </location>
</feature>
<proteinExistence type="inferred from homology"/>
<evidence type="ECO:0000256" key="1">
    <source>
        <dbReference type="ARBA" id="ARBA00001933"/>
    </source>
</evidence>
<name>A0A9Q1C0F5_HOLLE</name>
<dbReference type="InterPro" id="IPR015424">
    <property type="entry name" value="PyrdxlP-dep_Trfase"/>
</dbReference>
<evidence type="ECO:0000256" key="5">
    <source>
        <dbReference type="ARBA" id="ARBA00022898"/>
    </source>
</evidence>
<keyword evidence="4" id="KW-0808">Transferase</keyword>
<accession>A0A9Q1C0F5</accession>
<dbReference type="GO" id="GO:0030170">
    <property type="term" value="F:pyridoxal phosphate binding"/>
    <property type="evidence" value="ECO:0007669"/>
    <property type="project" value="InterPro"/>
</dbReference>
<dbReference type="InterPro" id="IPR015421">
    <property type="entry name" value="PyrdxlP-dep_Trfase_major"/>
</dbReference>
<comment type="cofactor">
    <cofactor evidence="1">
        <name>pyridoxal 5'-phosphate</name>
        <dbReference type="ChEBI" id="CHEBI:597326"/>
    </cofactor>
</comment>
<keyword evidence="8" id="KW-1185">Reference proteome</keyword>
<dbReference type="PANTHER" id="PTHR46383">
    <property type="entry name" value="ASPARTATE AMINOTRANSFERASE"/>
    <property type="match status" value="1"/>
</dbReference>
<evidence type="ECO:0000256" key="3">
    <source>
        <dbReference type="ARBA" id="ARBA00022576"/>
    </source>
</evidence>
<dbReference type="AlphaFoldDB" id="A0A9Q1C0F5"/>
<dbReference type="OrthoDB" id="7042322at2759"/>
<dbReference type="PANTHER" id="PTHR46383:SF1">
    <property type="entry name" value="ASPARTATE AMINOTRANSFERASE"/>
    <property type="match status" value="1"/>
</dbReference>
<dbReference type="SUPFAM" id="SSF53383">
    <property type="entry name" value="PLP-dependent transferases"/>
    <property type="match status" value="1"/>
</dbReference>
<organism evidence="7 8">
    <name type="scientific">Holothuria leucospilota</name>
    <name type="common">Black long sea cucumber</name>
    <name type="synonym">Mertensiothuria leucospilota</name>
    <dbReference type="NCBI Taxonomy" id="206669"/>
    <lineage>
        <taxon>Eukaryota</taxon>
        <taxon>Metazoa</taxon>
        <taxon>Echinodermata</taxon>
        <taxon>Eleutherozoa</taxon>
        <taxon>Echinozoa</taxon>
        <taxon>Holothuroidea</taxon>
        <taxon>Aspidochirotacea</taxon>
        <taxon>Aspidochirotida</taxon>
        <taxon>Holothuriidae</taxon>
        <taxon>Holothuria</taxon>
    </lineage>
</organism>
<dbReference type="EMBL" id="JAIZAY010000009">
    <property type="protein sequence ID" value="KAJ8036130.1"/>
    <property type="molecule type" value="Genomic_DNA"/>
</dbReference>
<evidence type="ECO:0000313" key="7">
    <source>
        <dbReference type="EMBL" id="KAJ8036130.1"/>
    </source>
</evidence>
<dbReference type="CDD" id="cd00609">
    <property type="entry name" value="AAT_like"/>
    <property type="match status" value="1"/>
</dbReference>
<evidence type="ECO:0000256" key="2">
    <source>
        <dbReference type="ARBA" id="ARBA00007441"/>
    </source>
</evidence>
<protein>
    <recommendedName>
        <fullName evidence="6">Aminotransferase class I/classII large domain-containing protein</fullName>
    </recommendedName>
</protein>
<dbReference type="InterPro" id="IPR015422">
    <property type="entry name" value="PyrdxlP-dep_Trfase_small"/>
</dbReference>
<dbReference type="Gene3D" id="3.40.640.10">
    <property type="entry name" value="Type I PLP-dependent aspartate aminotransferase-like (Major domain)"/>
    <property type="match status" value="2"/>
</dbReference>
<comment type="similarity">
    <text evidence="2">Belongs to the class-I pyridoxal-phosphate-dependent aminotransferase family.</text>
</comment>
<dbReference type="GO" id="GO:0008483">
    <property type="term" value="F:transaminase activity"/>
    <property type="evidence" value="ECO:0007669"/>
    <property type="project" value="UniProtKB-KW"/>
</dbReference>
<keyword evidence="5" id="KW-0663">Pyridoxal phosphate</keyword>
<evidence type="ECO:0000256" key="4">
    <source>
        <dbReference type="ARBA" id="ARBA00022679"/>
    </source>
</evidence>
<keyword evidence="3" id="KW-0032">Aminotransferase</keyword>
<dbReference type="Pfam" id="PF00155">
    <property type="entry name" value="Aminotran_1_2"/>
    <property type="match status" value="1"/>
</dbReference>
<dbReference type="GO" id="GO:0006520">
    <property type="term" value="P:amino acid metabolic process"/>
    <property type="evidence" value="ECO:0007669"/>
    <property type="project" value="InterPro"/>
</dbReference>
<dbReference type="Gene3D" id="3.90.1150.10">
    <property type="entry name" value="Aspartate Aminotransferase, domain 1"/>
    <property type="match status" value="1"/>
</dbReference>
<dbReference type="InterPro" id="IPR004839">
    <property type="entry name" value="Aminotransferase_I/II_large"/>
</dbReference>
<evidence type="ECO:0000313" key="8">
    <source>
        <dbReference type="Proteomes" id="UP001152320"/>
    </source>
</evidence>
<sequence>MIYEFFCCMPTRKLFTLFSVVFICSSCFMKHNILVLADEIYARLHFQNDHKSIAKYYPEGTILSSGISKWASAGGWRVLEYVRQRGTYSTPAMKLGYSLYPKRLAALRKAVASAASHTYSCAPAPVQYAALWLFTHDEESAEYMAHTRRILAAVAQYCHRKLEDVGVKVCSPTGGFYMFPDFEVLRDSLKQMGIETCHQMCKHLLDEKGIALMSGGPAFLRPDDELTVRFCFIDFIGTHALDESQKLGLNRPLPDDFVKDYCNSMYLAVNCLTSWVEETKKLIISK</sequence>
<dbReference type="Proteomes" id="UP001152320">
    <property type="component" value="Chromosome 9"/>
</dbReference>
<dbReference type="InterPro" id="IPR050596">
    <property type="entry name" value="AspAT/PAT-like"/>
</dbReference>
<comment type="caution">
    <text evidence="7">The sequence shown here is derived from an EMBL/GenBank/DDBJ whole genome shotgun (WGS) entry which is preliminary data.</text>
</comment>
<gene>
    <name evidence="7" type="ORF">HOLleu_20011</name>
</gene>
<reference evidence="7" key="1">
    <citation type="submission" date="2021-10" db="EMBL/GenBank/DDBJ databases">
        <title>Tropical sea cucumber genome reveals ecological adaptation and Cuvierian tubules defense mechanism.</title>
        <authorList>
            <person name="Chen T."/>
        </authorList>
    </citation>
    <scope>NUCLEOTIDE SEQUENCE</scope>
    <source>
        <strain evidence="7">Nanhai2018</strain>
        <tissue evidence="7">Muscle</tissue>
    </source>
</reference>